<protein>
    <recommendedName>
        <fullName evidence="4">RNA-directed DNA polymerase from mobile element jockey</fullName>
    </recommendedName>
</protein>
<proteinExistence type="predicted"/>
<gene>
    <name evidence="2" type="ORF">N307_07265</name>
</gene>
<dbReference type="Proteomes" id="UP000053875">
    <property type="component" value="Unassembled WGS sequence"/>
</dbReference>
<feature type="non-terminal residue" evidence="2">
    <location>
        <position position="1"/>
    </location>
</feature>
<dbReference type="GO" id="GO:0031012">
    <property type="term" value="C:extracellular matrix"/>
    <property type="evidence" value="ECO:0007669"/>
    <property type="project" value="TreeGrafter"/>
</dbReference>
<dbReference type="GO" id="GO:0061343">
    <property type="term" value="P:cell adhesion involved in heart morphogenesis"/>
    <property type="evidence" value="ECO:0007669"/>
    <property type="project" value="TreeGrafter"/>
</dbReference>
<sequence>PQVGDQGGKIPSTVSEDKVCDHLRILKIYKSMGPDEIQYRVLKELSDVVARPLSMVFDKSCQSGEVPGDWKKGSITPIFKKGRKDNSGNYQPVSLTSMPGKIME</sequence>
<feature type="non-terminal residue" evidence="2">
    <location>
        <position position="104"/>
    </location>
</feature>
<feature type="compositionally biased region" description="Polar residues" evidence="1">
    <location>
        <begin position="87"/>
        <end position="97"/>
    </location>
</feature>
<evidence type="ECO:0008006" key="4">
    <source>
        <dbReference type="Google" id="ProtNLM"/>
    </source>
</evidence>
<dbReference type="GO" id="GO:0007508">
    <property type="term" value="P:larval heart development"/>
    <property type="evidence" value="ECO:0007669"/>
    <property type="project" value="TreeGrafter"/>
</dbReference>
<accession>A0A093GA85</accession>
<evidence type="ECO:0000256" key="1">
    <source>
        <dbReference type="SAM" id="MobiDB-lite"/>
    </source>
</evidence>
<dbReference type="EMBL" id="KL215889">
    <property type="protein sequence ID" value="KFV67120.1"/>
    <property type="molecule type" value="Genomic_DNA"/>
</dbReference>
<feature type="region of interest" description="Disordered" evidence="1">
    <location>
        <begin position="75"/>
        <end position="104"/>
    </location>
</feature>
<keyword evidence="3" id="KW-1185">Reference proteome</keyword>
<reference evidence="2 3" key="1">
    <citation type="submission" date="2014-04" db="EMBL/GenBank/DDBJ databases">
        <title>Genome evolution of avian class.</title>
        <authorList>
            <person name="Zhang G."/>
            <person name="Li C."/>
        </authorList>
    </citation>
    <scope>NUCLEOTIDE SEQUENCE [LARGE SCALE GENOMIC DNA]</scope>
    <source>
        <strain evidence="2">BGI_N307</strain>
    </source>
</reference>
<name>A0A093GA85_DRYPU</name>
<evidence type="ECO:0000313" key="2">
    <source>
        <dbReference type="EMBL" id="KFV67120.1"/>
    </source>
</evidence>
<evidence type="ECO:0000313" key="3">
    <source>
        <dbReference type="Proteomes" id="UP000053875"/>
    </source>
</evidence>
<organism evidence="2 3">
    <name type="scientific">Dryobates pubescens</name>
    <name type="common">Downy woodpecker</name>
    <name type="synonym">Picoides pubescens</name>
    <dbReference type="NCBI Taxonomy" id="118200"/>
    <lineage>
        <taxon>Eukaryota</taxon>
        <taxon>Metazoa</taxon>
        <taxon>Chordata</taxon>
        <taxon>Craniata</taxon>
        <taxon>Vertebrata</taxon>
        <taxon>Euteleostomi</taxon>
        <taxon>Archelosauria</taxon>
        <taxon>Archosauria</taxon>
        <taxon>Dinosauria</taxon>
        <taxon>Saurischia</taxon>
        <taxon>Theropoda</taxon>
        <taxon>Coelurosauria</taxon>
        <taxon>Aves</taxon>
        <taxon>Neognathae</taxon>
        <taxon>Neoaves</taxon>
        <taxon>Telluraves</taxon>
        <taxon>Coraciimorphae</taxon>
        <taxon>Piciformes</taxon>
        <taxon>Picidae</taxon>
        <taxon>Dryobates</taxon>
    </lineage>
</organism>
<dbReference type="AlphaFoldDB" id="A0A093GA85"/>
<dbReference type="PANTHER" id="PTHR33395">
    <property type="entry name" value="TRANSCRIPTASE, PUTATIVE-RELATED-RELATED"/>
    <property type="match status" value="1"/>
</dbReference>
<dbReference type="PANTHER" id="PTHR33395:SF22">
    <property type="entry name" value="REVERSE TRANSCRIPTASE DOMAIN-CONTAINING PROTEIN"/>
    <property type="match status" value="1"/>
</dbReference>